<proteinExistence type="predicted"/>
<reference evidence="2" key="1">
    <citation type="submission" date="2017-09" db="EMBL/GenBank/DDBJ databases">
        <title>Complete Genome Sequence of ansamitocin-producing Bacterium Actinosynnema pretiosum X47.</title>
        <authorList>
            <person name="Cao G."/>
            <person name="Zong G."/>
            <person name="Zhong C."/>
            <person name="Fu J."/>
        </authorList>
    </citation>
    <scope>NUCLEOTIDE SEQUENCE [LARGE SCALE GENOMIC DNA]</scope>
    <source>
        <strain evidence="2">X47</strain>
    </source>
</reference>
<keyword evidence="3" id="KW-1185">Reference proteome</keyword>
<protein>
    <submittedName>
        <fullName evidence="2">SAM-dependent methyltransferase</fullName>
    </submittedName>
</protein>
<organism evidence="2 3">
    <name type="scientific">Actinosynnema pretiosum</name>
    <dbReference type="NCBI Taxonomy" id="42197"/>
    <lineage>
        <taxon>Bacteria</taxon>
        <taxon>Bacillati</taxon>
        <taxon>Actinomycetota</taxon>
        <taxon>Actinomycetes</taxon>
        <taxon>Pseudonocardiales</taxon>
        <taxon>Pseudonocardiaceae</taxon>
        <taxon>Actinosynnema</taxon>
    </lineage>
</organism>
<name>A0A290Z5R2_9PSEU</name>
<dbReference type="SUPFAM" id="SSF53335">
    <property type="entry name" value="S-adenosyl-L-methionine-dependent methyltransferases"/>
    <property type="match status" value="1"/>
</dbReference>
<keyword evidence="2" id="KW-0808">Transferase</keyword>
<dbReference type="InterPro" id="IPR013216">
    <property type="entry name" value="Methyltransf_11"/>
</dbReference>
<dbReference type="PANTHER" id="PTHR43861">
    <property type="entry name" value="TRANS-ACONITATE 2-METHYLTRANSFERASE-RELATED"/>
    <property type="match status" value="1"/>
</dbReference>
<dbReference type="InterPro" id="IPR029063">
    <property type="entry name" value="SAM-dependent_MTases_sf"/>
</dbReference>
<evidence type="ECO:0000313" key="3">
    <source>
        <dbReference type="Proteomes" id="UP000218505"/>
    </source>
</evidence>
<dbReference type="RefSeq" id="WP_096493319.1">
    <property type="nucleotide sequence ID" value="NZ_CP023445.1"/>
</dbReference>
<dbReference type="AlphaFoldDB" id="A0A290Z5R2"/>
<dbReference type="Proteomes" id="UP000218505">
    <property type="component" value="Chromosome"/>
</dbReference>
<keyword evidence="2" id="KW-0489">Methyltransferase</keyword>
<dbReference type="CDD" id="cd02440">
    <property type="entry name" value="AdoMet_MTases"/>
    <property type="match status" value="1"/>
</dbReference>
<evidence type="ECO:0000313" key="2">
    <source>
        <dbReference type="EMBL" id="ATE54303.1"/>
    </source>
</evidence>
<dbReference type="KEGG" id="apre:CNX65_14210"/>
<dbReference type="Gene3D" id="3.40.50.150">
    <property type="entry name" value="Vaccinia Virus protein VP39"/>
    <property type="match status" value="1"/>
</dbReference>
<accession>A0A290Z5R2</accession>
<feature type="domain" description="Methyltransferase type 11" evidence="1">
    <location>
        <begin position="49"/>
        <end position="141"/>
    </location>
</feature>
<evidence type="ECO:0000259" key="1">
    <source>
        <dbReference type="Pfam" id="PF08241"/>
    </source>
</evidence>
<gene>
    <name evidence="2" type="ORF">CNX65_14210</name>
</gene>
<dbReference type="Pfam" id="PF08241">
    <property type="entry name" value="Methyltransf_11"/>
    <property type="match status" value="1"/>
</dbReference>
<dbReference type="EMBL" id="CP023445">
    <property type="protein sequence ID" value="ATE54303.1"/>
    <property type="molecule type" value="Genomic_DNA"/>
</dbReference>
<sequence>MVVHNVGNGADPQSFDSFALEYDRFCDFEDHPVWGWVADAGVRPGGRALDAGCGSGRRCRELADHYDEVLGVDLSAPLIRLARARRSHPRVRYEVADLADVDGGAEGFDLVFSSTTLHHVPDLDDALRKLKSLVRPGGFAVLVDNVADRPTPPAHVYRVGALLSLPRDVRAHGWRDAAWLFRFRTGGPWLAHLLTDRYLSRPEFERRYGSIFPGASFVDRGFAHALVWRRDG</sequence>
<dbReference type="GO" id="GO:0008757">
    <property type="term" value="F:S-adenosylmethionine-dependent methyltransferase activity"/>
    <property type="evidence" value="ECO:0007669"/>
    <property type="project" value="InterPro"/>
</dbReference>
<dbReference type="GO" id="GO:0032259">
    <property type="term" value="P:methylation"/>
    <property type="evidence" value="ECO:0007669"/>
    <property type="project" value="UniProtKB-KW"/>
</dbReference>